<sequence length="60" mass="7139">MTKPAGGWNNWIEHPDYPIEDWRREVWNDETRLGYGEWVVNQSRLDDENPLPGVDELDNL</sequence>
<evidence type="ECO:0000313" key="2">
    <source>
        <dbReference type="Proteomes" id="UP000202170"/>
    </source>
</evidence>
<dbReference type="OrthoDB" id="21728at10239"/>
<dbReference type="KEGG" id="vg:29080413"/>
<evidence type="ECO:0000313" key="1">
    <source>
        <dbReference type="EMBL" id="AOE43838.1"/>
    </source>
</evidence>
<reference evidence="2" key="1">
    <citation type="submission" date="2016-07" db="EMBL/GenBank/DDBJ databases">
        <authorList>
            <person name="Florea S."/>
            <person name="Webb J.S."/>
            <person name="Jaromczyk J."/>
            <person name="Schardl C.L."/>
        </authorList>
    </citation>
    <scope>NUCLEOTIDE SEQUENCE [LARGE SCALE GENOMIC DNA]</scope>
</reference>
<dbReference type="EMBL" id="KX557272">
    <property type="protein sequence ID" value="AOE43838.1"/>
    <property type="molecule type" value="Genomic_DNA"/>
</dbReference>
<proteinExistence type="predicted"/>
<name>A0A1B3AYI8_9CAUD</name>
<keyword evidence="2" id="KW-1185">Reference proteome</keyword>
<accession>A0A1B3AYI8</accession>
<dbReference type="RefSeq" id="YP_009287617.1">
    <property type="nucleotide sequence ID" value="NC_031074.1"/>
</dbReference>
<organism evidence="1 2">
    <name type="scientific">Gordonia phage Bantam</name>
    <dbReference type="NCBI Taxonomy" id="1887641"/>
    <lineage>
        <taxon>Viruses</taxon>
        <taxon>Duplodnaviria</taxon>
        <taxon>Heunggongvirae</taxon>
        <taxon>Uroviricota</taxon>
        <taxon>Caudoviricetes</taxon>
        <taxon>Bantamvirus</taxon>
        <taxon>Bantamvirus bantam</taxon>
    </lineage>
</organism>
<dbReference type="GeneID" id="29080413"/>
<gene>
    <name evidence="1" type="primary">149</name>
    <name evidence="1" type="ORF">SEA_BANTAM_149</name>
</gene>
<dbReference type="Proteomes" id="UP000202170">
    <property type="component" value="Segment"/>
</dbReference>
<protein>
    <submittedName>
        <fullName evidence="1">Uncharacterized protein</fullName>
    </submittedName>
</protein>